<reference evidence="2" key="1">
    <citation type="journal article" date="2022" name="bioRxiv">
        <title>Sequencing and chromosome-scale assembly of the giantPleurodeles waltlgenome.</title>
        <authorList>
            <person name="Brown T."/>
            <person name="Elewa A."/>
            <person name="Iarovenko S."/>
            <person name="Subramanian E."/>
            <person name="Araus A.J."/>
            <person name="Petzold A."/>
            <person name="Susuki M."/>
            <person name="Suzuki K.-i.T."/>
            <person name="Hayashi T."/>
            <person name="Toyoda A."/>
            <person name="Oliveira C."/>
            <person name="Osipova E."/>
            <person name="Leigh N.D."/>
            <person name="Simon A."/>
            <person name="Yun M.H."/>
        </authorList>
    </citation>
    <scope>NUCLEOTIDE SEQUENCE</scope>
    <source>
        <strain evidence="2">20211129_DDA</strain>
        <tissue evidence="2">Liver</tissue>
    </source>
</reference>
<dbReference type="EMBL" id="JANPWB010000014">
    <property type="protein sequence ID" value="KAJ1099763.1"/>
    <property type="molecule type" value="Genomic_DNA"/>
</dbReference>
<name>A0AAV7MF80_PLEWA</name>
<accession>A0AAV7MF80</accession>
<feature type="region of interest" description="Disordered" evidence="1">
    <location>
        <begin position="32"/>
        <end position="92"/>
    </location>
</feature>
<comment type="caution">
    <text evidence="2">The sequence shown here is derived from an EMBL/GenBank/DDBJ whole genome shotgun (WGS) entry which is preliminary data.</text>
</comment>
<gene>
    <name evidence="2" type="ORF">NDU88_004859</name>
</gene>
<sequence>MFESLRETQRNLLNACMEECAYVIREFDSASGAEVVEKRNTESEWRERCQEEMSEDLGETEQHQEETRAEFESRGAAARNGESGKASHVPGG</sequence>
<keyword evidence="3" id="KW-1185">Reference proteome</keyword>
<organism evidence="2 3">
    <name type="scientific">Pleurodeles waltl</name>
    <name type="common">Iberian ribbed newt</name>
    <dbReference type="NCBI Taxonomy" id="8319"/>
    <lineage>
        <taxon>Eukaryota</taxon>
        <taxon>Metazoa</taxon>
        <taxon>Chordata</taxon>
        <taxon>Craniata</taxon>
        <taxon>Vertebrata</taxon>
        <taxon>Euteleostomi</taxon>
        <taxon>Amphibia</taxon>
        <taxon>Batrachia</taxon>
        <taxon>Caudata</taxon>
        <taxon>Salamandroidea</taxon>
        <taxon>Salamandridae</taxon>
        <taxon>Pleurodelinae</taxon>
        <taxon>Pleurodeles</taxon>
    </lineage>
</organism>
<feature type="compositionally biased region" description="Basic and acidic residues" evidence="1">
    <location>
        <begin position="35"/>
        <end position="51"/>
    </location>
</feature>
<evidence type="ECO:0000256" key="1">
    <source>
        <dbReference type="SAM" id="MobiDB-lite"/>
    </source>
</evidence>
<dbReference type="Proteomes" id="UP001066276">
    <property type="component" value="Chromosome 10"/>
</dbReference>
<dbReference type="AlphaFoldDB" id="A0AAV7MF80"/>
<evidence type="ECO:0000313" key="2">
    <source>
        <dbReference type="EMBL" id="KAJ1099763.1"/>
    </source>
</evidence>
<feature type="compositionally biased region" description="Basic and acidic residues" evidence="1">
    <location>
        <begin position="60"/>
        <end position="73"/>
    </location>
</feature>
<evidence type="ECO:0000313" key="3">
    <source>
        <dbReference type="Proteomes" id="UP001066276"/>
    </source>
</evidence>
<protein>
    <submittedName>
        <fullName evidence="2">Uncharacterized protein</fullName>
    </submittedName>
</protein>
<proteinExistence type="predicted"/>